<feature type="compositionally biased region" description="Basic residues" evidence="3">
    <location>
        <begin position="205"/>
        <end position="222"/>
    </location>
</feature>
<feature type="region of interest" description="Disordered" evidence="3">
    <location>
        <begin position="186"/>
        <end position="222"/>
    </location>
</feature>
<protein>
    <submittedName>
        <fullName evidence="5">Protein THO1</fullName>
    </submittedName>
</protein>
<organism evidence="5 6">
    <name type="scientific">Nakaseomyces bracarensis</name>
    <dbReference type="NCBI Taxonomy" id="273131"/>
    <lineage>
        <taxon>Eukaryota</taxon>
        <taxon>Fungi</taxon>
        <taxon>Dikarya</taxon>
        <taxon>Ascomycota</taxon>
        <taxon>Saccharomycotina</taxon>
        <taxon>Saccharomycetes</taxon>
        <taxon>Saccharomycetales</taxon>
        <taxon>Saccharomycetaceae</taxon>
        <taxon>Nakaseomyces</taxon>
    </lineage>
</organism>
<dbReference type="InterPro" id="IPR036361">
    <property type="entry name" value="SAP_dom_sf"/>
</dbReference>
<feature type="domain" description="SAP" evidence="4">
    <location>
        <begin position="3"/>
        <end position="37"/>
    </location>
</feature>
<evidence type="ECO:0000256" key="2">
    <source>
        <dbReference type="ARBA" id="ARBA00046328"/>
    </source>
</evidence>
<dbReference type="InterPro" id="IPR052240">
    <property type="entry name" value="SAP_domain_ribonucleoprotein"/>
</dbReference>
<name>A0ABR4NW22_9SACH</name>
<dbReference type="PROSITE" id="PS50800">
    <property type="entry name" value="SAP"/>
    <property type="match status" value="1"/>
</dbReference>
<dbReference type="Pfam" id="PF18592">
    <property type="entry name" value="Tho1_MOS11_C"/>
    <property type="match status" value="1"/>
</dbReference>
<dbReference type="Proteomes" id="UP001623330">
    <property type="component" value="Unassembled WGS sequence"/>
</dbReference>
<dbReference type="Gene3D" id="1.10.720.30">
    <property type="entry name" value="SAP domain"/>
    <property type="match status" value="1"/>
</dbReference>
<dbReference type="InterPro" id="IPR003034">
    <property type="entry name" value="SAP_dom"/>
</dbReference>
<gene>
    <name evidence="5" type="ORF">RNJ44_04845</name>
</gene>
<dbReference type="SMART" id="SM00513">
    <property type="entry name" value="SAP"/>
    <property type="match status" value="1"/>
</dbReference>
<dbReference type="SUPFAM" id="SSF68906">
    <property type="entry name" value="SAP domain"/>
    <property type="match status" value="1"/>
</dbReference>
<evidence type="ECO:0000313" key="6">
    <source>
        <dbReference type="Proteomes" id="UP001623330"/>
    </source>
</evidence>
<evidence type="ECO:0000256" key="1">
    <source>
        <dbReference type="ARBA" id="ARBA00022553"/>
    </source>
</evidence>
<feature type="compositionally biased region" description="Low complexity" evidence="3">
    <location>
        <begin position="86"/>
        <end position="96"/>
    </location>
</feature>
<evidence type="ECO:0000259" key="4">
    <source>
        <dbReference type="PROSITE" id="PS50800"/>
    </source>
</evidence>
<proteinExistence type="inferred from homology"/>
<comment type="caution">
    <text evidence="5">The sequence shown here is derived from an EMBL/GenBank/DDBJ whole genome shotgun (WGS) entry which is preliminary data.</text>
</comment>
<feature type="compositionally biased region" description="Low complexity" evidence="3">
    <location>
        <begin position="42"/>
        <end position="56"/>
    </location>
</feature>
<dbReference type="Pfam" id="PF02037">
    <property type="entry name" value="SAP"/>
    <property type="match status" value="1"/>
</dbReference>
<accession>A0ABR4NW22</accession>
<evidence type="ECO:0000256" key="3">
    <source>
        <dbReference type="SAM" id="MobiDB-lite"/>
    </source>
</evidence>
<dbReference type="PANTHER" id="PTHR46551:SF1">
    <property type="entry name" value="SAP DOMAIN-CONTAINING RIBONUCLEOPROTEIN"/>
    <property type="match status" value="1"/>
</dbReference>
<feature type="region of interest" description="Disordered" evidence="3">
    <location>
        <begin position="35"/>
        <end position="128"/>
    </location>
</feature>
<evidence type="ECO:0000313" key="5">
    <source>
        <dbReference type="EMBL" id="KAL3232929.1"/>
    </source>
</evidence>
<reference evidence="5 6" key="1">
    <citation type="submission" date="2024-05" db="EMBL/GenBank/DDBJ databases">
        <title>Long read based assembly of the Candida bracarensis genome reveals expanded adhesin content.</title>
        <authorList>
            <person name="Marcet-Houben M."/>
            <person name="Ksiezopolska E."/>
            <person name="Gabaldon T."/>
        </authorList>
    </citation>
    <scope>NUCLEOTIDE SEQUENCE [LARGE SCALE GENOMIC DNA]</scope>
    <source>
        <strain evidence="5 6">CBM6</strain>
    </source>
</reference>
<dbReference type="PANTHER" id="PTHR46551">
    <property type="entry name" value="SAP DOMAIN-CONTAINING RIBONUCLEOPROTEIN"/>
    <property type="match status" value="1"/>
</dbReference>
<feature type="compositionally biased region" description="Basic and acidic residues" evidence="3">
    <location>
        <begin position="112"/>
        <end position="128"/>
    </location>
</feature>
<comment type="similarity">
    <text evidence="2">Belongs to the SAP domain-containing ribonucleoprotein family.</text>
</comment>
<dbReference type="InterPro" id="IPR040746">
    <property type="entry name" value="THO1_MOS11_C"/>
</dbReference>
<keyword evidence="6" id="KW-1185">Reference proteome</keyword>
<keyword evidence="1" id="KW-0597">Phosphoprotein</keyword>
<dbReference type="EMBL" id="JBEVYD010000005">
    <property type="protein sequence ID" value="KAL3232929.1"/>
    <property type="molecule type" value="Genomic_DNA"/>
</dbReference>
<sequence>MSYSTLTVVQLKELLTSRNLPTAGLKNQLIERLESDDKTKGVSAPEAVEEVSAPAETNTDVVEPVPEVSAVQESAVEPTEAHVESTETTETAVEAAPTEEKVEEEEEAPIPVKEEEKKEPEKELFDTLSSEEIKQRAIELIDKKLHRAKKFAAEQEQIDTLERMKTRIEKFGVERNMPIAVELGLVKPQAPKPKPIKNNQGRKGGNNRRGRVNKNRGGRRRW</sequence>